<keyword evidence="3" id="KW-1185">Reference proteome</keyword>
<evidence type="ECO:0000256" key="1">
    <source>
        <dbReference type="SAM" id="Phobius"/>
    </source>
</evidence>
<sequence length="83" mass="8692">MELFAALVAGLLLIACFLEAGHRHRATLYFMGILALHVVLLVCDATLWAVSGTPGSEAPVAALALHRARSCLTYQRSTAGAAA</sequence>
<dbReference type="Proteomes" id="UP000293345">
    <property type="component" value="Unassembled WGS sequence"/>
</dbReference>
<dbReference type="AlphaFoldDB" id="A0A4Q2K3K5"/>
<keyword evidence="1" id="KW-0812">Transmembrane</keyword>
<accession>A0A4Q2K3K5</accession>
<comment type="caution">
    <text evidence="2">The sequence shown here is derived from an EMBL/GenBank/DDBJ whole genome shotgun (WGS) entry which is preliminary data.</text>
</comment>
<keyword evidence="1" id="KW-0472">Membrane</keyword>
<proteinExistence type="predicted"/>
<evidence type="ECO:0000313" key="3">
    <source>
        <dbReference type="Proteomes" id="UP000293345"/>
    </source>
</evidence>
<name>A0A4Q2K3K5_9ACTN</name>
<feature type="transmembrane region" description="Helical" evidence="1">
    <location>
        <begin position="28"/>
        <end position="50"/>
    </location>
</feature>
<reference evidence="2 3" key="1">
    <citation type="submission" date="2019-01" db="EMBL/GenBank/DDBJ databases">
        <title>Senegalimassilia sp. nov. KGMB04484 isolated human feces.</title>
        <authorList>
            <person name="Han K.-I."/>
            <person name="Kim J.-S."/>
            <person name="Lee K.C."/>
            <person name="Suh M.K."/>
            <person name="Eom M.K."/>
            <person name="Lee J.H."/>
            <person name="Park S.-H."/>
            <person name="Kang S.W."/>
            <person name="Park J.-E."/>
            <person name="Oh B.S."/>
            <person name="Yu S.Y."/>
            <person name="Choi S.-H."/>
            <person name="Lee D.H."/>
            <person name="Yoon H."/>
            <person name="Kim B.-Y."/>
            <person name="Lee J.H."/>
            <person name="Lee J.-S."/>
        </authorList>
    </citation>
    <scope>NUCLEOTIDE SEQUENCE [LARGE SCALE GENOMIC DNA]</scope>
    <source>
        <strain evidence="2 3">KGMB04484</strain>
    </source>
</reference>
<dbReference type="RefSeq" id="WP_129423666.1">
    <property type="nucleotide sequence ID" value="NZ_SDPW01000001.1"/>
</dbReference>
<dbReference type="EMBL" id="SDPW01000001">
    <property type="protein sequence ID" value="RXZ53862.1"/>
    <property type="molecule type" value="Genomic_DNA"/>
</dbReference>
<keyword evidence="1" id="KW-1133">Transmembrane helix</keyword>
<gene>
    <name evidence="2" type="ORF">ET524_04725</name>
</gene>
<protein>
    <submittedName>
        <fullName evidence="2">Uncharacterized protein</fullName>
    </submittedName>
</protein>
<evidence type="ECO:0000313" key="2">
    <source>
        <dbReference type="EMBL" id="RXZ53862.1"/>
    </source>
</evidence>
<organism evidence="2 3">
    <name type="scientific">Senegalimassilia faecalis</name>
    <dbReference type="NCBI Taxonomy" id="2509433"/>
    <lineage>
        <taxon>Bacteria</taxon>
        <taxon>Bacillati</taxon>
        <taxon>Actinomycetota</taxon>
        <taxon>Coriobacteriia</taxon>
        <taxon>Coriobacteriales</taxon>
        <taxon>Coriobacteriaceae</taxon>
        <taxon>Senegalimassilia</taxon>
    </lineage>
</organism>